<name>A0A7E4V556_PANRE</name>
<dbReference type="InterPro" id="IPR013320">
    <property type="entry name" value="ConA-like_dom_sf"/>
</dbReference>
<evidence type="ECO:0000256" key="1">
    <source>
        <dbReference type="ARBA" id="ARBA00022734"/>
    </source>
</evidence>
<evidence type="ECO:0000313" key="5">
    <source>
        <dbReference type="Proteomes" id="UP000492821"/>
    </source>
</evidence>
<dbReference type="InterPro" id="IPR001079">
    <property type="entry name" value="Galectin_CRD"/>
</dbReference>
<dbReference type="PANTHER" id="PTHR11346">
    <property type="entry name" value="GALECTIN"/>
    <property type="match status" value="1"/>
</dbReference>
<dbReference type="InterPro" id="IPR044156">
    <property type="entry name" value="Galectin-like"/>
</dbReference>
<dbReference type="Pfam" id="PF00337">
    <property type="entry name" value="Gal-bind_lectin"/>
    <property type="match status" value="2"/>
</dbReference>
<dbReference type="Gene3D" id="2.60.120.200">
    <property type="match status" value="2"/>
</dbReference>
<dbReference type="AlphaFoldDB" id="A0A7E4V556"/>
<organism evidence="5 6">
    <name type="scientific">Panagrellus redivivus</name>
    <name type="common">Microworm</name>
    <dbReference type="NCBI Taxonomy" id="6233"/>
    <lineage>
        <taxon>Eukaryota</taxon>
        <taxon>Metazoa</taxon>
        <taxon>Ecdysozoa</taxon>
        <taxon>Nematoda</taxon>
        <taxon>Chromadorea</taxon>
        <taxon>Rhabditida</taxon>
        <taxon>Tylenchina</taxon>
        <taxon>Panagrolaimomorpha</taxon>
        <taxon>Panagrolaimoidea</taxon>
        <taxon>Panagrolaimidae</taxon>
        <taxon>Panagrellus</taxon>
    </lineage>
</organism>
<dbReference type="SUPFAM" id="SSF49899">
    <property type="entry name" value="Concanavalin A-like lectins/glucanases"/>
    <property type="match status" value="2"/>
</dbReference>
<keyword evidence="5" id="KW-1185">Reference proteome</keyword>
<accession>A0A7E4V556</accession>
<dbReference type="CDD" id="cd00070">
    <property type="entry name" value="GLECT"/>
    <property type="match status" value="1"/>
</dbReference>
<dbReference type="SMART" id="SM00908">
    <property type="entry name" value="Gal-bind_lectin"/>
    <property type="match status" value="1"/>
</dbReference>
<evidence type="ECO:0000313" key="6">
    <source>
        <dbReference type="WBParaSite" id="Pan_g16203.t1"/>
    </source>
</evidence>
<feature type="domain" description="Galectin" evidence="4">
    <location>
        <begin position="70"/>
        <end position="207"/>
    </location>
</feature>
<proteinExistence type="predicted"/>
<dbReference type="Proteomes" id="UP000492821">
    <property type="component" value="Unassembled WGS sequence"/>
</dbReference>
<dbReference type="PANTHER" id="PTHR11346:SF176">
    <property type="entry name" value="32 KDA BETA-GALACTOSIDE-BINDING LECTIN LEC-3"/>
    <property type="match status" value="1"/>
</dbReference>
<keyword evidence="3" id="KW-0732">Signal</keyword>
<protein>
    <recommendedName>
        <fullName evidence="2">Galectin</fullName>
    </recommendedName>
</protein>
<evidence type="ECO:0000256" key="3">
    <source>
        <dbReference type="SAM" id="SignalP"/>
    </source>
</evidence>
<reference evidence="6" key="2">
    <citation type="submission" date="2020-10" db="UniProtKB">
        <authorList>
            <consortium name="WormBaseParasite"/>
        </authorList>
    </citation>
    <scope>IDENTIFICATION</scope>
</reference>
<keyword evidence="1 2" id="KW-0430">Lectin</keyword>
<feature type="chain" id="PRO_5028956671" description="Galectin" evidence="3">
    <location>
        <begin position="25"/>
        <end position="344"/>
    </location>
</feature>
<sequence>MKWLEASLLEVLFFAVLLTASVNAEAVDRLDDHICPGPAYVVSNNTNAWTFIKERSGPLTPAMRYVRDIWAYGYWHQFAVGQTLYFRGKIKRFRRFFQVNILAGTAVDMEGAGQTLLRIQFGFRPDNLLGFINLSTKKDGQWSTVSIDNSPLSYFEPFDISIYGMQDRFQIRVNKKFSVDYTNVLGLNYAYLYQNAQDVDLDRVFIGGQIFDMPFSVPLPDGRFNFADTIILQAVATNDFSINLVDKGGIPMAFYPRYKEKYVSRNALMNGKWGEHEKNGTFPFTAGDEFELVITNTPSYFEFYVNNKLFATFAHRITTPEEYTTFDIAGDISPRHLSLCKSKV</sequence>
<dbReference type="SMART" id="SM00276">
    <property type="entry name" value="GLECT"/>
    <property type="match status" value="2"/>
</dbReference>
<dbReference type="WBParaSite" id="Pan_g16203.t1">
    <property type="protein sequence ID" value="Pan_g16203.t1"/>
    <property type="gene ID" value="Pan_g16203"/>
</dbReference>
<dbReference type="PROSITE" id="PS51304">
    <property type="entry name" value="GALECTIN"/>
    <property type="match status" value="2"/>
</dbReference>
<evidence type="ECO:0000259" key="4">
    <source>
        <dbReference type="PROSITE" id="PS51304"/>
    </source>
</evidence>
<dbReference type="GO" id="GO:0030246">
    <property type="term" value="F:carbohydrate binding"/>
    <property type="evidence" value="ECO:0007669"/>
    <property type="project" value="UniProtKB-UniRule"/>
</dbReference>
<evidence type="ECO:0000256" key="2">
    <source>
        <dbReference type="RuleBase" id="RU102079"/>
    </source>
</evidence>
<feature type="domain" description="Galectin" evidence="4">
    <location>
        <begin position="216"/>
        <end position="344"/>
    </location>
</feature>
<reference evidence="5" key="1">
    <citation type="journal article" date="2013" name="Genetics">
        <title>The draft genome and transcriptome of Panagrellus redivivus are shaped by the harsh demands of a free-living lifestyle.</title>
        <authorList>
            <person name="Srinivasan J."/>
            <person name="Dillman A.R."/>
            <person name="Macchietto M.G."/>
            <person name="Heikkinen L."/>
            <person name="Lakso M."/>
            <person name="Fracchia K.M."/>
            <person name="Antoshechkin I."/>
            <person name="Mortazavi A."/>
            <person name="Wong G."/>
            <person name="Sternberg P.W."/>
        </authorList>
    </citation>
    <scope>NUCLEOTIDE SEQUENCE [LARGE SCALE GENOMIC DNA]</scope>
    <source>
        <strain evidence="5">MT8872</strain>
    </source>
</reference>
<feature type="signal peptide" evidence="3">
    <location>
        <begin position="1"/>
        <end position="24"/>
    </location>
</feature>